<keyword evidence="3" id="KW-1185">Reference proteome</keyword>
<gene>
    <name evidence="2" type="ORF">BOX15_Mlig002996g1</name>
</gene>
<evidence type="ECO:0000313" key="2">
    <source>
        <dbReference type="EMBL" id="PAA87924.1"/>
    </source>
</evidence>
<reference evidence="2 3" key="1">
    <citation type="submission" date="2017-06" db="EMBL/GenBank/DDBJ databases">
        <title>A platform for efficient transgenesis in Macrostomum lignano, a flatworm model organism for stem cell research.</title>
        <authorList>
            <person name="Berezikov E."/>
        </authorList>
    </citation>
    <scope>NUCLEOTIDE SEQUENCE [LARGE SCALE GENOMIC DNA]</scope>
    <source>
        <strain evidence="2">DV1</strain>
        <tissue evidence="2">Whole organism</tissue>
    </source>
</reference>
<sequence>MTEVISEKYVLSDSMAKTRPGTEVFYRTDANAGLNDIRRFQQERFRRIHRFPPNRGSADAKSFGKESSPEFKKFEDSGLQRCAAPYRDYESIVDPISGSIGAGAAFVRGLPGRPIGVYAHNDGPQYNRPQTIHSIRKGMPGAYPEIDRASETEPPGLPAHEKLVGPGYTRAVQGGWTSGTDQTPESAKLTLLCHLPKARPDMSERDRLAYKYIYTSTTQSAYEAVPAEDMPRGGYKRFPPTHTLEAHADPVSLTNNSKKTLPPAQTWCSQERGLTWDFKQLRPDYYNRQRPYTYCSVARRTDHLPTYSGCVGADNPQEIDNPYEPLRPYTVLRNPQPKFGVSGAPTDIPGYTGRRAAVQSSVGPRTSQQQQQQQSVSSVAHPAMPARPASTSSTCHGRFGNLSSVVTTVEPKNPFGGAATRTTSPPQQQQQ</sequence>
<evidence type="ECO:0000313" key="3">
    <source>
        <dbReference type="Proteomes" id="UP000215902"/>
    </source>
</evidence>
<dbReference type="PANTHER" id="PTHR34759">
    <property type="entry name" value="SPERMATOGENESIS-ASSOCIATED PROTEIN 48"/>
    <property type="match status" value="1"/>
</dbReference>
<dbReference type="PANTHER" id="PTHR34759:SF1">
    <property type="entry name" value="SPERMATOGENESIS-ASSOCIATED PROTEIN 48"/>
    <property type="match status" value="1"/>
</dbReference>
<dbReference type="Proteomes" id="UP000215902">
    <property type="component" value="Unassembled WGS sequence"/>
</dbReference>
<accession>A0A267GR96</accession>
<name>A0A267GR96_9PLAT</name>
<protein>
    <submittedName>
        <fullName evidence="2">Uncharacterized protein</fullName>
    </submittedName>
</protein>
<feature type="compositionally biased region" description="Low complexity" evidence="1">
    <location>
        <begin position="367"/>
        <end position="379"/>
    </location>
</feature>
<dbReference type="EMBL" id="NIVC01000211">
    <property type="protein sequence ID" value="PAA87924.1"/>
    <property type="molecule type" value="Genomic_DNA"/>
</dbReference>
<dbReference type="InterPro" id="IPR027867">
    <property type="entry name" value="SPATA48"/>
</dbReference>
<feature type="region of interest" description="Disordered" evidence="1">
    <location>
        <begin position="335"/>
        <end position="431"/>
    </location>
</feature>
<feature type="compositionally biased region" description="Basic and acidic residues" evidence="1">
    <location>
        <begin position="62"/>
        <end position="71"/>
    </location>
</feature>
<dbReference type="OrthoDB" id="5983862at2759"/>
<dbReference type="Pfam" id="PF15073">
    <property type="entry name" value="SPATA48"/>
    <property type="match status" value="1"/>
</dbReference>
<evidence type="ECO:0000256" key="1">
    <source>
        <dbReference type="SAM" id="MobiDB-lite"/>
    </source>
</evidence>
<feature type="region of interest" description="Disordered" evidence="1">
    <location>
        <begin position="51"/>
        <end position="71"/>
    </location>
</feature>
<comment type="caution">
    <text evidence="2">The sequence shown here is derived from an EMBL/GenBank/DDBJ whole genome shotgun (WGS) entry which is preliminary data.</text>
</comment>
<feature type="compositionally biased region" description="Polar residues" evidence="1">
    <location>
        <begin position="389"/>
        <end position="407"/>
    </location>
</feature>
<proteinExistence type="predicted"/>
<dbReference type="STRING" id="282301.A0A267GR96"/>
<dbReference type="AlphaFoldDB" id="A0A267GR96"/>
<organism evidence="2 3">
    <name type="scientific">Macrostomum lignano</name>
    <dbReference type="NCBI Taxonomy" id="282301"/>
    <lineage>
        <taxon>Eukaryota</taxon>
        <taxon>Metazoa</taxon>
        <taxon>Spiralia</taxon>
        <taxon>Lophotrochozoa</taxon>
        <taxon>Platyhelminthes</taxon>
        <taxon>Rhabditophora</taxon>
        <taxon>Macrostomorpha</taxon>
        <taxon>Macrostomida</taxon>
        <taxon>Macrostomidae</taxon>
        <taxon>Macrostomum</taxon>
    </lineage>
</organism>